<keyword evidence="2 10" id="KW-0489">Methyltransferase</keyword>
<keyword evidence="5" id="KW-0680">Restriction system</keyword>
<evidence type="ECO:0000256" key="1">
    <source>
        <dbReference type="ARBA" id="ARBA00011900"/>
    </source>
</evidence>
<proteinExistence type="predicted"/>
<accession>A0ABW8SDG2</accession>
<name>A0ABW8SDG2_9CLOT</name>
<reference evidence="10 11" key="1">
    <citation type="submission" date="2024-11" db="EMBL/GenBank/DDBJ databases">
        <authorList>
            <person name="Heng Y.C."/>
            <person name="Lim A.C.H."/>
            <person name="Lee J.K.Y."/>
            <person name="Kittelmann S."/>
        </authorList>
    </citation>
    <scope>NUCLEOTIDE SEQUENCE [LARGE SCALE GENOMIC DNA]</scope>
    <source>
        <strain evidence="10 11">WILCCON 0112</strain>
    </source>
</reference>
<keyword evidence="11" id="KW-1185">Reference proteome</keyword>
<dbReference type="InterPro" id="IPR025931">
    <property type="entry name" value="TaqI_C"/>
</dbReference>
<dbReference type="Gene3D" id="3.40.50.150">
    <property type="entry name" value="Vaccinia Virus protein VP39"/>
    <property type="match status" value="1"/>
</dbReference>
<feature type="domain" description="TaqI-like C-terminal specificity" evidence="9">
    <location>
        <begin position="996"/>
        <end position="1113"/>
    </location>
</feature>
<dbReference type="PANTHER" id="PTHR33841:SF1">
    <property type="entry name" value="DNA METHYLTRANSFERASE A"/>
    <property type="match status" value="1"/>
</dbReference>
<organism evidence="10 11">
    <name type="scientific">Candidatus Clostridium helianthi</name>
    <dbReference type="NCBI Taxonomy" id="3381660"/>
    <lineage>
        <taxon>Bacteria</taxon>
        <taxon>Bacillati</taxon>
        <taxon>Bacillota</taxon>
        <taxon>Clostridia</taxon>
        <taxon>Eubacteriales</taxon>
        <taxon>Clostridiaceae</taxon>
        <taxon>Clostridium</taxon>
    </lineage>
</organism>
<evidence type="ECO:0000256" key="7">
    <source>
        <dbReference type="ARBA" id="ARBA00047942"/>
    </source>
</evidence>
<sequence>MDGKRAILENTFTKTYESERFTQFIKEFFNNCTIVSKVYKDYWNWSEFSYYMNCYTHIGNYIDQDKNKIAIFAVELKKNRNVERARSMQRNFISKLLSKANYDAAIVAFYSEDEPKWRLSLVRLDYEFAKGRVKSKLTPAKRYSYLVGEKEPCHTAKERLLPIFENDKFNPTLDNIEEAFNVEKVTEEFFKKYREKYCELKDHLDESNDFNEEAEKHNFTSEQFAKKLMGQLAFLYFIQKKGWLGVKVLPHVINDKQYKNAYYNNNKSARRIVPQVYKQVSENSYKLNYEELKKLNDDDSDILAGCFTSEKWGSGEKGFIRHLYSNCKKVKEKEEKNFFDDYLEPLFYEALNHKRGDNNYYNKFNCKIPFLNGGLFEPLENYDWKNSTFEIPNELFSNIDIKDEENADGILDIFDRYNFTMNEDEPLEREVAVDPEMLGKIFENLLDVKDRKSKGAFYTPREIVHYMCQESLVNYLVNETGIEYEDIKDFIIYGEIMKDEDTGKEVKLGTEQMQIPLSVYNNIKLIDDKLADVRIADPAVGSGAFPMGMISEIVKARNNITEYFVAQYVITKEMTDSEKKLKQSQRARLYENRNPYKLKRNIIKNSIYAVDIEASAVDITKLRIWLSLVVDEDLEPTYDDIIMGFDKQKDPQALPNLDYNIMCGNSLIDEFEGIKLFDESILDKKEHTSKSEISNWQVSLFNDNIEKLLEDLFKEQDRFYGEDDSKHKLEIKKNIEKIVDDMIRLKLANDNNSEGLEKYEESLKAKTKPYFLWKLEFGKVFKDKGGFDIIIGNPPYGAKFDSKTKKILNKKYINVPDYESADYFIYKGMEMLKISGYISYIIPNTILSNLHAEKLRKDLVHTWQINFIDNLSEIDVFESAKVRTCILALKNYFSDNYKVKFSNPIINSGVYSVLNKKEIEKSSLIKNSNNWLNIFYKDEKTINLVNKLKENSIQLGIISEISQGLIPYDKYRGHSEETIKNRIWHSSCKKDETFKKELQGKDIERYKLHWNGQTWISYGEWLAAPRKKEFFTYKRILVREITNPRILATIVDEEYYNTPSIINIINIKNVDYKYILGLLNSKLMSYYHINTSPKANKGLFPKILVNDIRNLPIKLTDDNRMKQIVKLVDNILDKEIDDIKSIEKCIDDMVYTIYELSDVEIQEIENYFN</sequence>
<feature type="domain" description="Type II methyltransferase M.TaqI-like" evidence="8">
    <location>
        <begin position="605"/>
        <end position="877"/>
    </location>
</feature>
<dbReference type="PRINTS" id="PR00507">
    <property type="entry name" value="N12N6MTFRASE"/>
</dbReference>
<dbReference type="SUPFAM" id="SSF116734">
    <property type="entry name" value="DNA methylase specificity domain"/>
    <property type="match status" value="1"/>
</dbReference>
<dbReference type="PANTHER" id="PTHR33841">
    <property type="entry name" value="DNA METHYLTRANSFERASE YEEA-RELATED"/>
    <property type="match status" value="1"/>
</dbReference>
<keyword evidence="4" id="KW-0949">S-adenosyl-L-methionine</keyword>
<evidence type="ECO:0000256" key="6">
    <source>
        <dbReference type="ARBA" id="ARBA00023125"/>
    </source>
</evidence>
<dbReference type="GO" id="GO:0032259">
    <property type="term" value="P:methylation"/>
    <property type="evidence" value="ECO:0007669"/>
    <property type="project" value="UniProtKB-KW"/>
</dbReference>
<evidence type="ECO:0000313" key="11">
    <source>
        <dbReference type="Proteomes" id="UP001623600"/>
    </source>
</evidence>
<evidence type="ECO:0000256" key="2">
    <source>
        <dbReference type="ARBA" id="ARBA00022603"/>
    </source>
</evidence>
<dbReference type="PROSITE" id="PS00092">
    <property type="entry name" value="N6_MTASE"/>
    <property type="match status" value="1"/>
</dbReference>
<evidence type="ECO:0000313" key="10">
    <source>
        <dbReference type="EMBL" id="MFL0168137.1"/>
    </source>
</evidence>
<dbReference type="InterPro" id="IPR050953">
    <property type="entry name" value="N4_N6_ade-DNA_methylase"/>
</dbReference>
<evidence type="ECO:0000259" key="9">
    <source>
        <dbReference type="Pfam" id="PF12950"/>
    </source>
</evidence>
<comment type="catalytic activity">
    <reaction evidence="7">
        <text>a 2'-deoxyadenosine in DNA + S-adenosyl-L-methionine = an N(6)-methyl-2'-deoxyadenosine in DNA + S-adenosyl-L-homocysteine + H(+)</text>
        <dbReference type="Rhea" id="RHEA:15197"/>
        <dbReference type="Rhea" id="RHEA-COMP:12418"/>
        <dbReference type="Rhea" id="RHEA-COMP:12419"/>
        <dbReference type="ChEBI" id="CHEBI:15378"/>
        <dbReference type="ChEBI" id="CHEBI:57856"/>
        <dbReference type="ChEBI" id="CHEBI:59789"/>
        <dbReference type="ChEBI" id="CHEBI:90615"/>
        <dbReference type="ChEBI" id="CHEBI:90616"/>
        <dbReference type="EC" id="2.1.1.72"/>
    </reaction>
</comment>
<dbReference type="Proteomes" id="UP001623600">
    <property type="component" value="Unassembled WGS sequence"/>
</dbReference>
<dbReference type="InterPro" id="IPR011639">
    <property type="entry name" value="MethylTrfase_TaqI-like_dom"/>
</dbReference>
<dbReference type="InterPro" id="IPR002052">
    <property type="entry name" value="DNA_methylase_N6_adenine_CS"/>
</dbReference>
<dbReference type="Pfam" id="PF12950">
    <property type="entry name" value="TaqI_C"/>
    <property type="match status" value="1"/>
</dbReference>
<keyword evidence="3" id="KW-0808">Transferase</keyword>
<dbReference type="GO" id="GO:0008168">
    <property type="term" value="F:methyltransferase activity"/>
    <property type="evidence" value="ECO:0007669"/>
    <property type="project" value="UniProtKB-KW"/>
</dbReference>
<evidence type="ECO:0000256" key="5">
    <source>
        <dbReference type="ARBA" id="ARBA00022747"/>
    </source>
</evidence>
<dbReference type="EMBL" id="JBJIAB010000047">
    <property type="protein sequence ID" value="MFL0168137.1"/>
    <property type="molecule type" value="Genomic_DNA"/>
</dbReference>
<protein>
    <recommendedName>
        <fullName evidence="1">site-specific DNA-methyltransferase (adenine-specific)</fullName>
        <ecNumber evidence="1">2.1.1.72</ecNumber>
    </recommendedName>
</protein>
<evidence type="ECO:0000256" key="4">
    <source>
        <dbReference type="ARBA" id="ARBA00022691"/>
    </source>
</evidence>
<comment type="caution">
    <text evidence="10">The sequence shown here is derived from an EMBL/GenBank/DDBJ whole genome shotgun (WGS) entry which is preliminary data.</text>
</comment>
<dbReference type="SUPFAM" id="SSF53335">
    <property type="entry name" value="S-adenosyl-L-methionine-dependent methyltransferases"/>
    <property type="match status" value="1"/>
</dbReference>
<evidence type="ECO:0000259" key="8">
    <source>
        <dbReference type="Pfam" id="PF07669"/>
    </source>
</evidence>
<dbReference type="EC" id="2.1.1.72" evidence="1"/>
<keyword evidence="6" id="KW-0238">DNA-binding</keyword>
<gene>
    <name evidence="10" type="ORF">ACJDTP_24060</name>
</gene>
<dbReference type="Pfam" id="PF07669">
    <property type="entry name" value="Eco57I"/>
    <property type="match status" value="1"/>
</dbReference>
<dbReference type="InterPro" id="IPR029063">
    <property type="entry name" value="SAM-dependent_MTases_sf"/>
</dbReference>
<dbReference type="RefSeq" id="WP_406762657.1">
    <property type="nucleotide sequence ID" value="NZ_JBJIAB010000047.1"/>
</dbReference>
<evidence type="ECO:0000256" key="3">
    <source>
        <dbReference type="ARBA" id="ARBA00022679"/>
    </source>
</evidence>